<name>A0A927H1K0_9BACL</name>
<dbReference type="Proteomes" id="UP000639396">
    <property type="component" value="Unassembled WGS sequence"/>
</dbReference>
<dbReference type="GO" id="GO:0043937">
    <property type="term" value="P:regulation of sporulation"/>
    <property type="evidence" value="ECO:0007669"/>
    <property type="project" value="InterPro"/>
</dbReference>
<dbReference type="EMBL" id="JACXJA010000020">
    <property type="protein sequence ID" value="MBD2863554.1"/>
    <property type="molecule type" value="Genomic_DNA"/>
</dbReference>
<protein>
    <submittedName>
        <fullName evidence="1">Aspartyl-phosphate phosphatase Spo0E family protein</fullName>
    </submittedName>
</protein>
<accession>A0A927H1K0</accession>
<keyword evidence="2" id="KW-1185">Reference proteome</keyword>
<evidence type="ECO:0000313" key="1">
    <source>
        <dbReference type="EMBL" id="MBD2863554.1"/>
    </source>
</evidence>
<dbReference type="InterPro" id="IPR018540">
    <property type="entry name" value="Spo0E-like"/>
</dbReference>
<organism evidence="1 2">
    <name type="scientific">Paenibacillus oceani</name>
    <dbReference type="NCBI Taxonomy" id="2772510"/>
    <lineage>
        <taxon>Bacteria</taxon>
        <taxon>Bacillati</taxon>
        <taxon>Bacillota</taxon>
        <taxon>Bacilli</taxon>
        <taxon>Bacillales</taxon>
        <taxon>Paenibacillaceae</taxon>
        <taxon>Paenibacillus</taxon>
    </lineage>
</organism>
<proteinExistence type="predicted"/>
<evidence type="ECO:0000313" key="2">
    <source>
        <dbReference type="Proteomes" id="UP000639396"/>
    </source>
</evidence>
<dbReference type="GO" id="GO:0046983">
    <property type="term" value="F:protein dimerization activity"/>
    <property type="evidence" value="ECO:0007669"/>
    <property type="project" value="InterPro"/>
</dbReference>
<dbReference type="SUPFAM" id="SSF140500">
    <property type="entry name" value="BAS1536-like"/>
    <property type="match status" value="1"/>
</dbReference>
<dbReference type="Gene3D" id="4.10.280.10">
    <property type="entry name" value="Helix-loop-helix DNA-binding domain"/>
    <property type="match status" value="1"/>
</dbReference>
<gene>
    <name evidence="1" type="ORF">IDH45_16290</name>
</gene>
<reference evidence="1" key="1">
    <citation type="submission" date="2020-09" db="EMBL/GenBank/DDBJ databases">
        <title>A novel bacterium of genus Paenibacillus, isolated from South China Sea.</title>
        <authorList>
            <person name="Huang H."/>
            <person name="Mo K."/>
            <person name="Hu Y."/>
        </authorList>
    </citation>
    <scope>NUCLEOTIDE SEQUENCE</scope>
    <source>
        <strain evidence="1">IB182363</strain>
    </source>
</reference>
<sequence>MRERRKSPSQAASAAIALEAEITSLRRRMEDAFVRCESLTSDDVMTVSRILDDKINDYMRMMQKN</sequence>
<dbReference type="InterPro" id="IPR037208">
    <property type="entry name" value="Spo0E-like_sf"/>
</dbReference>
<dbReference type="Pfam" id="PF09388">
    <property type="entry name" value="SpoOE-like"/>
    <property type="match status" value="1"/>
</dbReference>
<dbReference type="AlphaFoldDB" id="A0A927H1K0"/>
<dbReference type="InterPro" id="IPR036638">
    <property type="entry name" value="HLH_DNA-bd_sf"/>
</dbReference>
<comment type="caution">
    <text evidence="1">The sequence shown here is derived from an EMBL/GenBank/DDBJ whole genome shotgun (WGS) entry which is preliminary data.</text>
</comment>